<protein>
    <submittedName>
        <fullName evidence="2">Uncharacterized protein</fullName>
    </submittedName>
</protein>
<gene>
    <name evidence="2" type="ORF">CP970_09210</name>
</gene>
<name>A0A5J6G8U9_STRKN</name>
<dbReference type="Proteomes" id="UP000325529">
    <property type="component" value="Chromosome"/>
</dbReference>
<proteinExistence type="predicted"/>
<dbReference type="EMBL" id="CP023699">
    <property type="protein sequence ID" value="QEU91034.1"/>
    <property type="molecule type" value="Genomic_DNA"/>
</dbReference>
<sequence length="207" mass="21737">MCWQHRGRPNWALSSPDSSAARRSTAPGARRPAEAGADDRLPTELARWCADALADDPVAAISARAATYVTDRTWQALVRESRRRGGGCDELAKAARDILELRKSLHGAIGGGVAGAVDRAGGSGLMVAFARELASRLALPFDAQLAAAARGLQLAGICVCVLTGVELADCACLRDVLRVEGEKQVEALVSGAVEDWRELPGLLGDVP</sequence>
<keyword evidence="3" id="KW-1185">Reference proteome</keyword>
<evidence type="ECO:0000313" key="3">
    <source>
        <dbReference type="Proteomes" id="UP000325529"/>
    </source>
</evidence>
<dbReference type="AlphaFoldDB" id="A0A5J6G8U9"/>
<feature type="region of interest" description="Disordered" evidence="1">
    <location>
        <begin position="1"/>
        <end position="39"/>
    </location>
</feature>
<dbReference type="KEGG" id="ska:CP970_09210"/>
<accession>A0A5J6G8U9</accession>
<evidence type="ECO:0000313" key="2">
    <source>
        <dbReference type="EMBL" id="QEU91034.1"/>
    </source>
</evidence>
<feature type="compositionally biased region" description="Polar residues" evidence="1">
    <location>
        <begin position="12"/>
        <end position="22"/>
    </location>
</feature>
<evidence type="ECO:0000256" key="1">
    <source>
        <dbReference type="SAM" id="MobiDB-lite"/>
    </source>
</evidence>
<reference evidence="2 3" key="1">
    <citation type="submission" date="2017-09" db="EMBL/GenBank/DDBJ databases">
        <authorList>
            <person name="Lee N."/>
            <person name="Cho B.-K."/>
        </authorList>
    </citation>
    <scope>NUCLEOTIDE SEQUENCE [LARGE SCALE GENOMIC DNA]</scope>
    <source>
        <strain evidence="2 3">ATCC 12853</strain>
    </source>
</reference>
<organism evidence="2 3">
    <name type="scientific">Streptomyces kanamyceticus</name>
    <dbReference type="NCBI Taxonomy" id="1967"/>
    <lineage>
        <taxon>Bacteria</taxon>
        <taxon>Bacillati</taxon>
        <taxon>Actinomycetota</taxon>
        <taxon>Actinomycetes</taxon>
        <taxon>Kitasatosporales</taxon>
        <taxon>Streptomycetaceae</taxon>
        <taxon>Streptomyces</taxon>
    </lineage>
</organism>